<evidence type="ECO:0000313" key="1">
    <source>
        <dbReference type="EMBL" id="MBV6531639.1"/>
    </source>
</evidence>
<accession>A0A949TBI4</accession>
<proteinExistence type="predicted"/>
<protein>
    <submittedName>
        <fullName evidence="2">Uncharacterized protein</fullName>
    </submittedName>
</protein>
<dbReference type="Proteomes" id="UP001196379">
    <property type="component" value="Unassembled WGS sequence"/>
</dbReference>
<evidence type="ECO:0000313" key="4">
    <source>
        <dbReference type="Proteomes" id="UP001196379"/>
    </source>
</evidence>
<dbReference type="EMBL" id="JABULY010000002">
    <property type="protein sequence ID" value="MBV6531639.1"/>
    <property type="molecule type" value="Genomic_DNA"/>
</dbReference>
<dbReference type="AlphaFoldDB" id="A0A949TBI4"/>
<dbReference type="EMBL" id="JABUMC010000027">
    <property type="protein sequence ID" value="MBV6547448.1"/>
    <property type="molecule type" value="Genomic_DNA"/>
</dbReference>
<comment type="caution">
    <text evidence="2">The sequence shown here is derived from an EMBL/GenBank/DDBJ whole genome shotgun (WGS) entry which is preliminary data.</text>
</comment>
<reference evidence="2 4" key="1">
    <citation type="journal article" date="2021" name="Mol. Ecol.">
        <title>Polar bear-adapted Ursidibacter maritimus are remarkably conserved after generations in captivity.</title>
        <authorList>
            <person name="Espinosa-Gongora C."/>
            <person name="Hansen M.J."/>
            <person name="Bertelsen M.F."/>
            <person name="Bojesen A.M."/>
        </authorList>
    </citation>
    <scope>NUCLEOTIDE SEQUENCE</scope>
    <source>
        <strain evidence="2">Pb43105x</strain>
        <strain evidence="1 4">Pb43106</strain>
    </source>
</reference>
<evidence type="ECO:0000313" key="3">
    <source>
        <dbReference type="Proteomes" id="UP000732858"/>
    </source>
</evidence>
<dbReference type="GeneID" id="65548150"/>
<dbReference type="Proteomes" id="UP000732858">
    <property type="component" value="Unassembled WGS sequence"/>
</dbReference>
<name>A0A949TBI4_9PAST</name>
<sequence>MPMLIYTIGDYFALNRKDVHLIHSKNATEDNWEDGNDMSIDPRFQCYLLSLKGCIKQFGKDISITV</sequence>
<evidence type="ECO:0000313" key="2">
    <source>
        <dbReference type="EMBL" id="MBV6547448.1"/>
    </source>
</evidence>
<dbReference type="RefSeq" id="WP_157402363.1">
    <property type="nucleotide sequence ID" value="NZ_JABULY010000002.1"/>
</dbReference>
<gene>
    <name evidence="1" type="ORF">HT657_05745</name>
    <name evidence="2" type="ORF">HT672_09225</name>
</gene>
<organism evidence="2 3">
    <name type="scientific">Ursidibacter maritimus</name>
    <dbReference type="NCBI Taxonomy" id="1331689"/>
    <lineage>
        <taxon>Bacteria</taxon>
        <taxon>Pseudomonadati</taxon>
        <taxon>Pseudomonadota</taxon>
        <taxon>Gammaproteobacteria</taxon>
        <taxon>Pasteurellales</taxon>
        <taxon>Pasteurellaceae</taxon>
        <taxon>Ursidibacter</taxon>
    </lineage>
</organism>
<keyword evidence="4" id="KW-1185">Reference proteome</keyword>